<accession>A0A1D8TVG8</accession>
<dbReference type="KEGG" id="mpro:BJP34_20665"/>
<gene>
    <name evidence="1" type="ORF">BJP34_20665</name>
</gene>
<proteinExistence type="predicted"/>
<name>A0A1D8TVG8_9CYAN</name>
<dbReference type="RefSeq" id="WP_070393971.1">
    <property type="nucleotide sequence ID" value="NZ_CP017599.1"/>
</dbReference>
<sequence length="77" mass="8821">MDQMHCPPDKEKILGWAVAKGIGQLDESIRCTAHQTETTFTKGDLPKEPLRDSPRQTRHEHIFLESYPVAYGKISRE</sequence>
<dbReference type="AlphaFoldDB" id="A0A1D8TVG8"/>
<protein>
    <submittedName>
        <fullName evidence="1">Uncharacterized protein</fullName>
    </submittedName>
</protein>
<reference evidence="2" key="1">
    <citation type="submission" date="2016-10" db="EMBL/GenBank/DDBJ databases">
        <title>Comparative genomics uncovers the prolific and rare metabolic potential of the cyanobacterial genus Moorea.</title>
        <authorList>
            <person name="Leao T."/>
            <person name="Castelao G."/>
            <person name="Korobeynikov A."/>
            <person name="Monroe E.A."/>
            <person name="Podell S."/>
            <person name="Glukhov E."/>
            <person name="Allen E."/>
            <person name="Gerwick W.H."/>
            <person name="Gerwick L."/>
        </authorList>
    </citation>
    <scope>NUCLEOTIDE SEQUENCE [LARGE SCALE GENOMIC DNA]</scope>
    <source>
        <strain evidence="2">PAL-8-15-08-1</strain>
    </source>
</reference>
<organism evidence="1 2">
    <name type="scientific">Moorena producens PAL-8-15-08-1</name>
    <dbReference type="NCBI Taxonomy" id="1458985"/>
    <lineage>
        <taxon>Bacteria</taxon>
        <taxon>Bacillati</taxon>
        <taxon>Cyanobacteriota</taxon>
        <taxon>Cyanophyceae</taxon>
        <taxon>Coleofasciculales</taxon>
        <taxon>Coleofasciculaceae</taxon>
        <taxon>Moorena</taxon>
    </lineage>
</organism>
<dbReference type="EMBL" id="CP017599">
    <property type="protein sequence ID" value="AOX01533.1"/>
    <property type="molecule type" value="Genomic_DNA"/>
</dbReference>
<dbReference type="Proteomes" id="UP000177870">
    <property type="component" value="Chromosome"/>
</dbReference>
<evidence type="ECO:0000313" key="1">
    <source>
        <dbReference type="EMBL" id="AOX01533.1"/>
    </source>
</evidence>
<evidence type="ECO:0000313" key="2">
    <source>
        <dbReference type="Proteomes" id="UP000177870"/>
    </source>
</evidence>